<accession>A0ABQ7G189</accession>
<proteinExistence type="predicted"/>
<dbReference type="EMBL" id="MU070316">
    <property type="protein sequence ID" value="KAF5828361.1"/>
    <property type="molecule type" value="Genomic_DNA"/>
</dbReference>
<keyword evidence="4" id="KW-1185">Reference proteome</keyword>
<organism evidence="3 4">
    <name type="scientific">Dunaliella salina</name>
    <name type="common">Green alga</name>
    <name type="synonym">Protococcus salinus</name>
    <dbReference type="NCBI Taxonomy" id="3046"/>
    <lineage>
        <taxon>Eukaryota</taxon>
        <taxon>Viridiplantae</taxon>
        <taxon>Chlorophyta</taxon>
        <taxon>core chlorophytes</taxon>
        <taxon>Chlorophyceae</taxon>
        <taxon>CS clade</taxon>
        <taxon>Chlamydomonadales</taxon>
        <taxon>Dunaliellaceae</taxon>
        <taxon>Dunaliella</taxon>
    </lineage>
</organism>
<keyword evidence="2" id="KW-0732">Signal</keyword>
<feature type="region of interest" description="Disordered" evidence="1">
    <location>
        <begin position="146"/>
        <end position="165"/>
    </location>
</feature>
<name>A0ABQ7G189_DUNSA</name>
<dbReference type="Proteomes" id="UP000815325">
    <property type="component" value="Unassembled WGS sequence"/>
</dbReference>
<sequence length="503" mass="54324">MDWMLSIVGWILEVLACPPKDCTVSCPAHLFTKKGTQDCVEKAFQDCGALDVEGCPADTADLQVGDTFSIPFAIILPNGARAEAAREVTIVSPCDEGQNLCSDTCVPFDCQTYEALGSPNLAALNAAPDLLFNFDEASGLRRRLLHHSTDGQGPSSSGGSGSGQKMLQMLHHGKQIQVPCSDEQPGSTRRALLQDADNQDSGSVRNNTTVLELPWAYNYSVGSTSDIAWPSPYITPCQPGQSTECGVSARDPLGQNATVYAIPLCLESISSDLGWEEWKEQARRLAQGRLASGESQECVSEQCSPLQAERGQCSPGRYGIRYDAVDSKGRVSFALLFLRVEAGARYVVKLQMALTCSADGEMDAKMLQEYLRAAGVNPLNLRKVSLQGGVNMTDIEVHPGIDPESGSDGMPRLCLAEAVVELQVGCTPETEGFQSVFLAEKNETINQWCPCNIKFDPTYENRRLELEASSMYPVREGLYGPLLGFSPGGSNLDDPSPYCHALT</sequence>
<gene>
    <name evidence="3" type="ORF">DUNSADRAFT_17744</name>
</gene>
<reference evidence="3" key="1">
    <citation type="submission" date="2017-08" db="EMBL/GenBank/DDBJ databases">
        <authorList>
            <person name="Polle J.E."/>
            <person name="Barry K."/>
            <person name="Cushman J."/>
            <person name="Schmutz J."/>
            <person name="Tran D."/>
            <person name="Hathwaick L.T."/>
            <person name="Yim W.C."/>
            <person name="Jenkins J."/>
            <person name="Mckie-Krisberg Z.M."/>
            <person name="Prochnik S."/>
            <person name="Lindquist E."/>
            <person name="Dockter R.B."/>
            <person name="Adam C."/>
            <person name="Molina H."/>
            <person name="Bunkerborg J."/>
            <person name="Jin E."/>
            <person name="Buchheim M."/>
            <person name="Magnuson J."/>
        </authorList>
    </citation>
    <scope>NUCLEOTIDE SEQUENCE</scope>
    <source>
        <strain evidence="3">CCAP 19/18</strain>
    </source>
</reference>
<evidence type="ECO:0000256" key="2">
    <source>
        <dbReference type="SAM" id="SignalP"/>
    </source>
</evidence>
<evidence type="ECO:0000313" key="3">
    <source>
        <dbReference type="EMBL" id="KAF5828361.1"/>
    </source>
</evidence>
<feature type="signal peptide" evidence="2">
    <location>
        <begin position="1"/>
        <end position="16"/>
    </location>
</feature>
<evidence type="ECO:0000313" key="4">
    <source>
        <dbReference type="Proteomes" id="UP000815325"/>
    </source>
</evidence>
<comment type="caution">
    <text evidence="3">The sequence shown here is derived from an EMBL/GenBank/DDBJ whole genome shotgun (WGS) entry which is preliminary data.</text>
</comment>
<protein>
    <submittedName>
        <fullName evidence="3">Uncharacterized protein</fullName>
    </submittedName>
</protein>
<evidence type="ECO:0000256" key="1">
    <source>
        <dbReference type="SAM" id="MobiDB-lite"/>
    </source>
</evidence>
<feature type="chain" id="PRO_5045670613" evidence="2">
    <location>
        <begin position="17"/>
        <end position="503"/>
    </location>
</feature>